<feature type="transmembrane region" description="Helical" evidence="8">
    <location>
        <begin position="369"/>
        <end position="391"/>
    </location>
</feature>
<feature type="transmembrane region" description="Helical" evidence="8">
    <location>
        <begin position="21"/>
        <end position="44"/>
    </location>
</feature>
<name>A0A2J0KWR1_9BACT</name>
<feature type="transmembrane region" description="Helical" evidence="8">
    <location>
        <begin position="340"/>
        <end position="357"/>
    </location>
</feature>
<dbReference type="AlphaFoldDB" id="A0A2J0KWR1"/>
<evidence type="ECO:0000256" key="2">
    <source>
        <dbReference type="ARBA" id="ARBA00022475"/>
    </source>
</evidence>
<reference evidence="10 11" key="1">
    <citation type="submission" date="2017-09" db="EMBL/GenBank/DDBJ databases">
        <title>Depth-based differentiation of microbial function through sediment-hosted aquifers and enrichment of novel symbionts in the deep terrestrial subsurface.</title>
        <authorList>
            <person name="Probst A.J."/>
            <person name="Ladd B."/>
            <person name="Jarett J.K."/>
            <person name="Geller-Mcgrath D.E."/>
            <person name="Sieber C.M."/>
            <person name="Emerson J.B."/>
            <person name="Anantharaman K."/>
            <person name="Thomas B.C."/>
            <person name="Malmstrom R."/>
            <person name="Stieglmeier M."/>
            <person name="Klingl A."/>
            <person name="Woyke T."/>
            <person name="Ryan C.M."/>
            <person name="Banfield J.F."/>
        </authorList>
    </citation>
    <scope>NUCLEOTIDE SEQUENCE [LARGE SCALE GENOMIC DNA]</scope>
    <source>
        <strain evidence="10">CG07_land_8_20_14_0_80_42_15</strain>
    </source>
</reference>
<accession>A0A2J0KWR1</accession>
<comment type="caution">
    <text evidence="10">The sequence shown here is derived from an EMBL/GenBank/DDBJ whole genome shotgun (WGS) entry which is preliminary data.</text>
</comment>
<keyword evidence="5 8" id="KW-0812">Transmembrane</keyword>
<keyword evidence="6 8" id="KW-1133">Transmembrane helix</keyword>
<evidence type="ECO:0000256" key="5">
    <source>
        <dbReference type="ARBA" id="ARBA00022692"/>
    </source>
</evidence>
<proteinExistence type="predicted"/>
<dbReference type="PANTHER" id="PTHR33908:SF11">
    <property type="entry name" value="MEMBRANE PROTEIN"/>
    <property type="match status" value="1"/>
</dbReference>
<dbReference type="EMBL" id="PEWV01000036">
    <property type="protein sequence ID" value="PIU41754.1"/>
    <property type="molecule type" value="Genomic_DNA"/>
</dbReference>
<evidence type="ECO:0000256" key="7">
    <source>
        <dbReference type="ARBA" id="ARBA00023136"/>
    </source>
</evidence>
<protein>
    <recommendedName>
        <fullName evidence="9">Glycosyltransferase RgtA/B/C/D-like domain-containing protein</fullName>
    </recommendedName>
</protein>
<dbReference type="GO" id="GO:0016763">
    <property type="term" value="F:pentosyltransferase activity"/>
    <property type="evidence" value="ECO:0007669"/>
    <property type="project" value="TreeGrafter"/>
</dbReference>
<evidence type="ECO:0000256" key="8">
    <source>
        <dbReference type="SAM" id="Phobius"/>
    </source>
</evidence>
<dbReference type="InterPro" id="IPR038731">
    <property type="entry name" value="RgtA/B/C-like"/>
</dbReference>
<dbReference type="GO" id="GO:0009103">
    <property type="term" value="P:lipopolysaccharide biosynthetic process"/>
    <property type="evidence" value="ECO:0007669"/>
    <property type="project" value="UniProtKB-ARBA"/>
</dbReference>
<feature type="domain" description="Glycosyltransferase RgtA/B/C/D-like" evidence="9">
    <location>
        <begin position="83"/>
        <end position="237"/>
    </location>
</feature>
<feature type="transmembrane region" description="Helical" evidence="8">
    <location>
        <begin position="102"/>
        <end position="123"/>
    </location>
</feature>
<sequence length="527" mass="61371">MKKKKKFRKPLPDLQAEKKNRINAALLSKVLVWVIICFGIFLRLRQYLFDRSLWFDELILVNYVIKNSFFEFFKPQVNTPTAPLGFLLLQKIVTQVFGSSDYALRIIPLLTGIGSIFVFYKIAKYYVGKIAAPIALALFVVSDRLIYYSSEAKQYSSDVLITLILYLSAIRFQKRYQKVSNVFLFALAGALSVWLSHSAVFILASIGIFLFVSSIYEKNMQKFVKIMIISLFWLVSFTAFYFVSAKSLAGSKDLLGYWDYAFMPGFDLSFINIEWLKKAFVGMFRDPLVLFPLWFSIPAFFAGLGAVLYRSRNNFFILVMPIFFVLIASSFHKYPFIERLLLFIVPVFLLFITAAIWQIGFRIHKNMKILGVLLLGIILFNPLKIAGTHVLHPRTREEMKSVLQYIKDNKKEGDKIYVYHGARDAFDYYAPKYGLDEENSIYGVSSRENWDKYAEDLNRLKGQKRVWVVFSHVCFWVRGDEQQFFISYLDRIGSRMFSLSIPETIMKERIIKFPGAVVYLYDFENKY</sequence>
<evidence type="ECO:0000259" key="9">
    <source>
        <dbReference type="Pfam" id="PF13231"/>
    </source>
</evidence>
<evidence type="ECO:0000256" key="6">
    <source>
        <dbReference type="ARBA" id="ARBA00022989"/>
    </source>
</evidence>
<dbReference type="InterPro" id="IPR050297">
    <property type="entry name" value="LipidA_mod_glycosyltrf_83"/>
</dbReference>
<comment type="subcellular location">
    <subcellularLocation>
        <location evidence="1">Cell membrane</location>
        <topology evidence="1">Multi-pass membrane protein</topology>
    </subcellularLocation>
</comment>
<evidence type="ECO:0000313" key="10">
    <source>
        <dbReference type="EMBL" id="PIU41754.1"/>
    </source>
</evidence>
<feature type="transmembrane region" description="Helical" evidence="8">
    <location>
        <begin position="315"/>
        <end position="334"/>
    </location>
</feature>
<feature type="transmembrane region" description="Helical" evidence="8">
    <location>
        <begin position="223"/>
        <end position="243"/>
    </location>
</feature>
<dbReference type="Proteomes" id="UP000230052">
    <property type="component" value="Unassembled WGS sequence"/>
</dbReference>
<gene>
    <name evidence="10" type="ORF">COS99_03800</name>
</gene>
<evidence type="ECO:0000256" key="1">
    <source>
        <dbReference type="ARBA" id="ARBA00004651"/>
    </source>
</evidence>
<keyword evidence="7 8" id="KW-0472">Membrane</keyword>
<keyword evidence="2" id="KW-1003">Cell membrane</keyword>
<keyword evidence="3" id="KW-0328">Glycosyltransferase</keyword>
<feature type="transmembrane region" description="Helical" evidence="8">
    <location>
        <begin position="130"/>
        <end position="149"/>
    </location>
</feature>
<keyword evidence="4" id="KW-0808">Transferase</keyword>
<dbReference type="Pfam" id="PF13231">
    <property type="entry name" value="PMT_2"/>
    <property type="match status" value="1"/>
</dbReference>
<dbReference type="PANTHER" id="PTHR33908">
    <property type="entry name" value="MANNOSYLTRANSFERASE YKCB-RELATED"/>
    <property type="match status" value="1"/>
</dbReference>
<feature type="transmembrane region" description="Helical" evidence="8">
    <location>
        <begin position="184"/>
        <end position="211"/>
    </location>
</feature>
<organism evidence="10 11">
    <name type="scientific">Candidatus Aquitaenariimonas noxiae</name>
    <dbReference type="NCBI Taxonomy" id="1974741"/>
    <lineage>
        <taxon>Bacteria</taxon>
        <taxon>Pseudomonadati</taxon>
        <taxon>Candidatus Omnitrophota</taxon>
        <taxon>Candidatus Aquitaenariimonas</taxon>
    </lineage>
</organism>
<feature type="transmembrane region" description="Helical" evidence="8">
    <location>
        <begin position="288"/>
        <end position="308"/>
    </location>
</feature>
<evidence type="ECO:0000256" key="3">
    <source>
        <dbReference type="ARBA" id="ARBA00022676"/>
    </source>
</evidence>
<dbReference type="GO" id="GO:0005886">
    <property type="term" value="C:plasma membrane"/>
    <property type="evidence" value="ECO:0007669"/>
    <property type="project" value="UniProtKB-SubCell"/>
</dbReference>
<evidence type="ECO:0000256" key="4">
    <source>
        <dbReference type="ARBA" id="ARBA00022679"/>
    </source>
</evidence>
<evidence type="ECO:0000313" key="11">
    <source>
        <dbReference type="Proteomes" id="UP000230052"/>
    </source>
</evidence>